<feature type="transmembrane region" description="Helical" evidence="1">
    <location>
        <begin position="97"/>
        <end position="123"/>
    </location>
</feature>
<dbReference type="EMBL" id="CP017269">
    <property type="protein sequence ID" value="AOT70043.1"/>
    <property type="molecule type" value="Genomic_DNA"/>
</dbReference>
<feature type="transmembrane region" description="Helical" evidence="1">
    <location>
        <begin position="39"/>
        <end position="61"/>
    </location>
</feature>
<feature type="transmembrane region" description="Helical" evidence="1">
    <location>
        <begin position="12"/>
        <end position="33"/>
    </location>
</feature>
<dbReference type="PANTHER" id="PTHR36007">
    <property type="entry name" value="TRANSPORT PROTEIN-RELATED"/>
    <property type="match status" value="1"/>
</dbReference>
<sequence>MSTILDFLTKEIMVLMVAAMPVMELRVAIPMGVSLGMSPLHAMVLGIVGSMIPVPFLLLFLKPIFRKLRKMPAFRRFVEWVTHRTLKKTSRIQKYSLWGLLLFVAVPIPTTGVWSGSIAASLLDMRVKPAFAVIFAGNCIAAVIMMTLSHMAIRF</sequence>
<name>A0A1D8GGP4_9FIRM</name>
<evidence type="ECO:0000256" key="1">
    <source>
        <dbReference type="SAM" id="Phobius"/>
    </source>
</evidence>
<keyword evidence="1" id="KW-0812">Transmembrane</keyword>
<dbReference type="RefSeq" id="WP_069976344.1">
    <property type="nucleotide sequence ID" value="NZ_CP017269.1"/>
</dbReference>
<dbReference type="Proteomes" id="UP000095743">
    <property type="component" value="Chromosome"/>
</dbReference>
<keyword evidence="1" id="KW-0472">Membrane</keyword>
<dbReference type="OrthoDB" id="360192at2"/>
<evidence type="ECO:0000313" key="2">
    <source>
        <dbReference type="EMBL" id="AOT70043.1"/>
    </source>
</evidence>
<keyword evidence="1" id="KW-1133">Transmembrane helix</keyword>
<evidence type="ECO:0000313" key="3">
    <source>
        <dbReference type="Proteomes" id="UP000095743"/>
    </source>
</evidence>
<feature type="transmembrane region" description="Helical" evidence="1">
    <location>
        <begin position="129"/>
        <end position="153"/>
    </location>
</feature>
<dbReference type="KEGG" id="gfe:Gferi_10855"/>
<accession>A0A1D8GGP4</accession>
<dbReference type="AlphaFoldDB" id="A0A1D8GGP4"/>
<protein>
    <submittedName>
        <fullName evidence="2">Ligand-binding protein SH3</fullName>
    </submittedName>
</protein>
<reference evidence="2 3" key="1">
    <citation type="submission" date="2016-09" db="EMBL/GenBank/DDBJ databases">
        <title>Genomic analysis reveals versatility of anaerobic energy metabolism of Geosporobacter ferrireducens IRF9 of phylum Firmicutes.</title>
        <authorList>
            <person name="Kim S.-J."/>
        </authorList>
    </citation>
    <scope>NUCLEOTIDE SEQUENCE [LARGE SCALE GENOMIC DNA]</scope>
    <source>
        <strain evidence="2 3">IRF9</strain>
    </source>
</reference>
<dbReference type="PANTHER" id="PTHR36007:SF2">
    <property type="entry name" value="TRANSPORT PROTEIN-RELATED"/>
    <property type="match status" value="1"/>
</dbReference>
<gene>
    <name evidence="2" type="ORF">Gferi_10855</name>
</gene>
<keyword evidence="3" id="KW-1185">Reference proteome</keyword>
<proteinExistence type="predicted"/>
<dbReference type="STRING" id="1424294.Gferi_10855"/>
<organism evidence="2 3">
    <name type="scientific">Geosporobacter ferrireducens</name>
    <dbReference type="NCBI Taxonomy" id="1424294"/>
    <lineage>
        <taxon>Bacteria</taxon>
        <taxon>Bacillati</taxon>
        <taxon>Bacillota</taxon>
        <taxon>Clostridia</taxon>
        <taxon>Peptostreptococcales</taxon>
        <taxon>Thermotaleaceae</taxon>
        <taxon>Geosporobacter</taxon>
    </lineage>
</organism>
<dbReference type="Pfam" id="PF06695">
    <property type="entry name" value="Sm_multidrug_ex"/>
    <property type="match status" value="1"/>
</dbReference>
<dbReference type="InterPro" id="IPR009577">
    <property type="entry name" value="Sm_multidrug_ex"/>
</dbReference>